<evidence type="ECO:0000313" key="1">
    <source>
        <dbReference type="EMBL" id="JAD68860.1"/>
    </source>
</evidence>
<dbReference type="EMBL" id="GBRH01229035">
    <property type="protein sequence ID" value="JAD68860.1"/>
    <property type="molecule type" value="Transcribed_RNA"/>
</dbReference>
<proteinExistence type="predicted"/>
<organism evidence="1">
    <name type="scientific">Arundo donax</name>
    <name type="common">Giant reed</name>
    <name type="synonym">Donax arundinaceus</name>
    <dbReference type="NCBI Taxonomy" id="35708"/>
    <lineage>
        <taxon>Eukaryota</taxon>
        <taxon>Viridiplantae</taxon>
        <taxon>Streptophyta</taxon>
        <taxon>Embryophyta</taxon>
        <taxon>Tracheophyta</taxon>
        <taxon>Spermatophyta</taxon>
        <taxon>Magnoliopsida</taxon>
        <taxon>Liliopsida</taxon>
        <taxon>Poales</taxon>
        <taxon>Poaceae</taxon>
        <taxon>PACMAD clade</taxon>
        <taxon>Arundinoideae</taxon>
        <taxon>Arundineae</taxon>
        <taxon>Arundo</taxon>
    </lineage>
</organism>
<sequence length="35" mass="4303">MIPNKMQTIKNDLKFETTLQYQCIVHCCSKTYWRH</sequence>
<reference evidence="1" key="1">
    <citation type="submission" date="2014-09" db="EMBL/GenBank/DDBJ databases">
        <authorList>
            <person name="Magalhaes I.L.F."/>
            <person name="Oliveira U."/>
            <person name="Santos F.R."/>
            <person name="Vidigal T.H.D.A."/>
            <person name="Brescovit A.D."/>
            <person name="Santos A.J."/>
        </authorList>
    </citation>
    <scope>NUCLEOTIDE SEQUENCE</scope>
    <source>
        <tissue evidence="1">Shoot tissue taken approximately 20 cm above the soil surface</tissue>
    </source>
</reference>
<name>A0A0A9C628_ARUDO</name>
<accession>A0A0A9C628</accession>
<dbReference type="AlphaFoldDB" id="A0A0A9C628"/>
<reference evidence="1" key="2">
    <citation type="journal article" date="2015" name="Data Brief">
        <title>Shoot transcriptome of the giant reed, Arundo donax.</title>
        <authorList>
            <person name="Barrero R.A."/>
            <person name="Guerrero F.D."/>
            <person name="Moolhuijzen P."/>
            <person name="Goolsby J.A."/>
            <person name="Tidwell J."/>
            <person name="Bellgard S.E."/>
            <person name="Bellgard M.I."/>
        </authorList>
    </citation>
    <scope>NUCLEOTIDE SEQUENCE</scope>
    <source>
        <tissue evidence="1">Shoot tissue taken approximately 20 cm above the soil surface</tissue>
    </source>
</reference>
<protein>
    <submittedName>
        <fullName evidence="1">Uncharacterized protein</fullName>
    </submittedName>
</protein>